<proteinExistence type="inferred from homology"/>
<evidence type="ECO:0000259" key="7">
    <source>
        <dbReference type="Pfam" id="PF21982"/>
    </source>
</evidence>
<evidence type="ECO:0000256" key="1">
    <source>
        <dbReference type="ARBA" id="ARBA00004496"/>
    </source>
</evidence>
<feature type="domain" description="RecX third three-helical" evidence="6">
    <location>
        <begin position="158"/>
        <end position="202"/>
    </location>
</feature>
<dbReference type="GO" id="GO:0006282">
    <property type="term" value="P:regulation of DNA repair"/>
    <property type="evidence" value="ECO:0007669"/>
    <property type="project" value="UniProtKB-UniRule"/>
</dbReference>
<feature type="domain" description="RecX first three-helical" evidence="7">
    <location>
        <begin position="61"/>
        <end position="100"/>
    </location>
</feature>
<dbReference type="GO" id="GO:0005737">
    <property type="term" value="C:cytoplasm"/>
    <property type="evidence" value="ECO:0007669"/>
    <property type="project" value="UniProtKB-SubCell"/>
</dbReference>
<dbReference type="Pfam" id="PF21981">
    <property type="entry name" value="RecX_HTH3"/>
    <property type="match status" value="1"/>
</dbReference>
<evidence type="ECO:0000256" key="3">
    <source>
        <dbReference type="ARBA" id="ARBA00018111"/>
    </source>
</evidence>
<protein>
    <recommendedName>
        <fullName evidence="3 5">Regulatory protein RecX</fullName>
    </recommendedName>
</protein>
<evidence type="ECO:0000313" key="8">
    <source>
        <dbReference type="EMBL" id="SHE92012.1"/>
    </source>
</evidence>
<comment type="function">
    <text evidence="5">Modulates RecA activity.</text>
</comment>
<dbReference type="AlphaFoldDB" id="A0A1M4XFQ8"/>
<dbReference type="InterPro" id="IPR053925">
    <property type="entry name" value="RecX_HTH_3rd"/>
</dbReference>
<evidence type="ECO:0000313" key="9">
    <source>
        <dbReference type="Proteomes" id="UP000184251"/>
    </source>
</evidence>
<dbReference type="Pfam" id="PF21982">
    <property type="entry name" value="RecX_HTH1"/>
    <property type="match status" value="1"/>
</dbReference>
<dbReference type="InterPro" id="IPR036388">
    <property type="entry name" value="WH-like_DNA-bd_sf"/>
</dbReference>
<dbReference type="STRING" id="1120975.SAMN02746064_01497"/>
<dbReference type="PANTHER" id="PTHR33602:SF1">
    <property type="entry name" value="REGULATORY PROTEIN RECX FAMILY PROTEIN"/>
    <property type="match status" value="1"/>
</dbReference>
<reference evidence="8 9" key="1">
    <citation type="submission" date="2016-11" db="EMBL/GenBank/DDBJ databases">
        <authorList>
            <person name="Jaros S."/>
            <person name="Januszkiewicz K."/>
            <person name="Wedrychowicz H."/>
        </authorList>
    </citation>
    <scope>NUCLEOTIDE SEQUENCE [LARGE SCALE GENOMIC DNA]</scope>
    <source>
        <strain evidence="8 9">DSM 14828</strain>
    </source>
</reference>
<accession>A0A1M4XFQ8</accession>
<dbReference type="InterPro" id="IPR053926">
    <property type="entry name" value="RecX_HTH_1st"/>
</dbReference>
<dbReference type="PANTHER" id="PTHR33602">
    <property type="entry name" value="REGULATORY PROTEIN RECX FAMILY PROTEIN"/>
    <property type="match status" value="1"/>
</dbReference>
<dbReference type="Proteomes" id="UP000184251">
    <property type="component" value="Unassembled WGS sequence"/>
</dbReference>
<evidence type="ECO:0000256" key="2">
    <source>
        <dbReference type="ARBA" id="ARBA00009695"/>
    </source>
</evidence>
<evidence type="ECO:0000256" key="5">
    <source>
        <dbReference type="HAMAP-Rule" id="MF_01114"/>
    </source>
</evidence>
<dbReference type="HAMAP" id="MF_01114">
    <property type="entry name" value="RecX"/>
    <property type="match status" value="1"/>
</dbReference>
<comment type="subcellular location">
    <subcellularLocation>
        <location evidence="1 5">Cytoplasm</location>
    </subcellularLocation>
</comment>
<gene>
    <name evidence="5" type="primary">recX</name>
    <name evidence="8" type="ORF">SAMN02746064_01497</name>
</gene>
<evidence type="ECO:0000256" key="4">
    <source>
        <dbReference type="ARBA" id="ARBA00022490"/>
    </source>
</evidence>
<sequence>MPTVTDIKLKKNKKSYEVYVDDELFMEADAETIYKADIRKGQSKDIKSLEKAKEAAHGNKAYSKSLGFIAYTSRTEKEVRDYLLKNGFSIDAAKRAVDKLKSYNFINDEEYATRFVKNKAEFGDQSSKKAYTDLIKKGIVESTAKSAIEKYFTREHECTIAFKEAEKLNFKYARDPYRKKCQKVSQRLAVKGFGFDIISEAVKMLDNEGEESEEFKRKFEKAFEVAFKKYQKKDLKNYDLQVKVIQAMMSKGYEYDKVKKHLESYLADINF</sequence>
<name>A0A1M4XFQ8_9FIRM</name>
<organism evidence="8 9">
    <name type="scientific">Alkalibacter saccharofermentans DSM 14828</name>
    <dbReference type="NCBI Taxonomy" id="1120975"/>
    <lineage>
        <taxon>Bacteria</taxon>
        <taxon>Bacillati</taxon>
        <taxon>Bacillota</taxon>
        <taxon>Clostridia</taxon>
        <taxon>Eubacteriales</taxon>
        <taxon>Eubacteriaceae</taxon>
        <taxon>Alkalibacter</taxon>
    </lineage>
</organism>
<dbReference type="RefSeq" id="WP_073270688.1">
    <property type="nucleotide sequence ID" value="NZ_FQTU01000009.1"/>
</dbReference>
<evidence type="ECO:0000259" key="6">
    <source>
        <dbReference type="Pfam" id="PF21981"/>
    </source>
</evidence>
<comment type="similarity">
    <text evidence="2 5">Belongs to the RecX family.</text>
</comment>
<dbReference type="Gene3D" id="1.10.10.10">
    <property type="entry name" value="Winged helix-like DNA-binding domain superfamily/Winged helix DNA-binding domain"/>
    <property type="match status" value="4"/>
</dbReference>
<dbReference type="InterPro" id="IPR003783">
    <property type="entry name" value="Regulatory_RecX"/>
</dbReference>
<keyword evidence="9" id="KW-1185">Reference proteome</keyword>
<keyword evidence="4 5" id="KW-0963">Cytoplasm</keyword>
<dbReference type="EMBL" id="FQTU01000009">
    <property type="protein sequence ID" value="SHE92012.1"/>
    <property type="molecule type" value="Genomic_DNA"/>
</dbReference>
<dbReference type="OrthoDB" id="9804967at2"/>